<feature type="non-terminal residue" evidence="1">
    <location>
        <position position="1"/>
    </location>
</feature>
<evidence type="ECO:0000313" key="1">
    <source>
        <dbReference type="EMBL" id="CAE8587740.1"/>
    </source>
</evidence>
<dbReference type="OrthoDB" id="329835at2759"/>
<sequence>ALIHGSVAEEWKSPFHRQRLVDGVAQCDLDFADRVLDACLNEPAFIEALIAEATASKTDPPAVTEMDIACHTGGRRGLHGVAKAAFSRMSSWR</sequence>
<dbReference type="AlphaFoldDB" id="A0A813DIM3"/>
<gene>
    <name evidence="1" type="ORF">PGLA1383_LOCUS6570</name>
</gene>
<protein>
    <submittedName>
        <fullName evidence="1">Uncharacterized protein</fullName>
    </submittedName>
</protein>
<dbReference type="EMBL" id="CAJNNV010002742">
    <property type="protein sequence ID" value="CAE8587740.1"/>
    <property type="molecule type" value="Genomic_DNA"/>
</dbReference>
<proteinExistence type="predicted"/>
<organism evidence="1 2">
    <name type="scientific">Polarella glacialis</name>
    <name type="common">Dinoflagellate</name>
    <dbReference type="NCBI Taxonomy" id="89957"/>
    <lineage>
        <taxon>Eukaryota</taxon>
        <taxon>Sar</taxon>
        <taxon>Alveolata</taxon>
        <taxon>Dinophyceae</taxon>
        <taxon>Suessiales</taxon>
        <taxon>Suessiaceae</taxon>
        <taxon>Polarella</taxon>
    </lineage>
</organism>
<evidence type="ECO:0000313" key="2">
    <source>
        <dbReference type="Proteomes" id="UP000654075"/>
    </source>
</evidence>
<comment type="caution">
    <text evidence="1">The sequence shown here is derived from an EMBL/GenBank/DDBJ whole genome shotgun (WGS) entry which is preliminary data.</text>
</comment>
<dbReference type="Proteomes" id="UP000654075">
    <property type="component" value="Unassembled WGS sequence"/>
</dbReference>
<reference evidence="1" key="1">
    <citation type="submission" date="2021-02" db="EMBL/GenBank/DDBJ databases">
        <authorList>
            <person name="Dougan E. K."/>
            <person name="Rhodes N."/>
            <person name="Thang M."/>
            <person name="Chan C."/>
        </authorList>
    </citation>
    <scope>NUCLEOTIDE SEQUENCE</scope>
</reference>
<name>A0A813DIM3_POLGL</name>
<accession>A0A813DIM3</accession>
<keyword evidence="2" id="KW-1185">Reference proteome</keyword>